<accession>A0ABQ9WZQ6</accession>
<name>A0ABQ9WZQ6_9EUKA</name>
<sequence>MAEMFVNEGQHFLIGSGTSWRHGCEGEKEEEAKKRKCTTFLSHISRPVSTVADEARCYFSSLSPSTPELMTGCPIILRQSQPQPHSRGGRDYSRHVVSAVTTILVGHVTSSPSLTPWVGATSRFRGQLTTLLHFVPSLKFHSLIALAIQRSKTSRFVFFFPNTSESIPYHKPTFAVVCPLPIFLHFSSHKSTSQSDTSIPVSVLTVTMLLELNMTDGEQCESVTILRQM</sequence>
<keyword evidence="2" id="KW-1185">Reference proteome</keyword>
<evidence type="ECO:0000313" key="1">
    <source>
        <dbReference type="EMBL" id="KAK2944932.1"/>
    </source>
</evidence>
<proteinExistence type="predicted"/>
<gene>
    <name evidence="1" type="ORF">BLNAU_20108</name>
</gene>
<organism evidence="1 2">
    <name type="scientific">Blattamonas nauphoetae</name>
    <dbReference type="NCBI Taxonomy" id="2049346"/>
    <lineage>
        <taxon>Eukaryota</taxon>
        <taxon>Metamonada</taxon>
        <taxon>Preaxostyla</taxon>
        <taxon>Oxymonadida</taxon>
        <taxon>Blattamonas</taxon>
    </lineage>
</organism>
<protein>
    <submittedName>
        <fullName evidence="1">Uncharacterized protein</fullName>
    </submittedName>
</protein>
<dbReference type="Proteomes" id="UP001281761">
    <property type="component" value="Unassembled WGS sequence"/>
</dbReference>
<dbReference type="EMBL" id="JARBJD010000278">
    <property type="protein sequence ID" value="KAK2944932.1"/>
    <property type="molecule type" value="Genomic_DNA"/>
</dbReference>
<comment type="caution">
    <text evidence="1">The sequence shown here is derived from an EMBL/GenBank/DDBJ whole genome shotgun (WGS) entry which is preliminary data.</text>
</comment>
<reference evidence="1 2" key="1">
    <citation type="journal article" date="2022" name="bioRxiv">
        <title>Genomics of Preaxostyla Flagellates Illuminates Evolutionary Transitions and the Path Towards Mitochondrial Loss.</title>
        <authorList>
            <person name="Novak L.V.F."/>
            <person name="Treitli S.C."/>
            <person name="Pyrih J."/>
            <person name="Halakuc P."/>
            <person name="Pipaliya S.V."/>
            <person name="Vacek V."/>
            <person name="Brzon O."/>
            <person name="Soukal P."/>
            <person name="Eme L."/>
            <person name="Dacks J.B."/>
            <person name="Karnkowska A."/>
            <person name="Elias M."/>
            <person name="Hampl V."/>
        </authorList>
    </citation>
    <scope>NUCLEOTIDE SEQUENCE [LARGE SCALE GENOMIC DNA]</scope>
    <source>
        <strain evidence="1">NAU3</strain>
        <tissue evidence="1">Gut</tissue>
    </source>
</reference>
<evidence type="ECO:0000313" key="2">
    <source>
        <dbReference type="Proteomes" id="UP001281761"/>
    </source>
</evidence>